<dbReference type="GO" id="GO:0016787">
    <property type="term" value="F:hydrolase activity"/>
    <property type="evidence" value="ECO:0007669"/>
    <property type="project" value="UniProtKB-KW"/>
</dbReference>
<dbReference type="PANTHER" id="PTHR43798:SF33">
    <property type="entry name" value="HYDROLASE, PUTATIVE (AFU_ORTHOLOGUE AFUA_2G14860)-RELATED"/>
    <property type="match status" value="1"/>
</dbReference>
<evidence type="ECO:0000259" key="1">
    <source>
        <dbReference type="Pfam" id="PF12146"/>
    </source>
</evidence>
<dbReference type="InterPro" id="IPR029058">
    <property type="entry name" value="AB_hydrolase_fold"/>
</dbReference>
<accession>A0A2H3KPS2</accession>
<dbReference type="Proteomes" id="UP000220922">
    <property type="component" value="Unassembled WGS sequence"/>
</dbReference>
<dbReference type="Gene3D" id="3.40.50.1820">
    <property type="entry name" value="alpha/beta hydrolase"/>
    <property type="match status" value="1"/>
</dbReference>
<organism evidence="2 3">
    <name type="scientific">Candidatus Chloroploca asiatica</name>
    <dbReference type="NCBI Taxonomy" id="1506545"/>
    <lineage>
        <taxon>Bacteria</taxon>
        <taxon>Bacillati</taxon>
        <taxon>Chloroflexota</taxon>
        <taxon>Chloroflexia</taxon>
        <taxon>Chloroflexales</taxon>
        <taxon>Chloroflexineae</taxon>
        <taxon>Oscillochloridaceae</taxon>
        <taxon>Candidatus Chloroploca</taxon>
    </lineage>
</organism>
<dbReference type="PANTHER" id="PTHR43798">
    <property type="entry name" value="MONOACYLGLYCEROL LIPASE"/>
    <property type="match status" value="1"/>
</dbReference>
<dbReference type="Pfam" id="PF12146">
    <property type="entry name" value="Hydrolase_4"/>
    <property type="match status" value="1"/>
</dbReference>
<keyword evidence="3" id="KW-1185">Reference proteome</keyword>
<evidence type="ECO:0000313" key="2">
    <source>
        <dbReference type="EMBL" id="PDW00272.1"/>
    </source>
</evidence>
<protein>
    <submittedName>
        <fullName evidence="2">Alpha/beta hydrolase</fullName>
    </submittedName>
</protein>
<feature type="domain" description="Serine aminopeptidase S33" evidence="1">
    <location>
        <begin position="81"/>
        <end position="291"/>
    </location>
</feature>
<name>A0A2H3KPS2_9CHLR</name>
<proteinExistence type="predicted"/>
<keyword evidence="2" id="KW-0378">Hydrolase</keyword>
<dbReference type="EMBL" id="LYXE01000050">
    <property type="protein sequence ID" value="PDW00272.1"/>
    <property type="molecule type" value="Genomic_DNA"/>
</dbReference>
<evidence type="ECO:0000313" key="3">
    <source>
        <dbReference type="Proteomes" id="UP000220922"/>
    </source>
</evidence>
<reference evidence="2 3" key="1">
    <citation type="submission" date="2016-05" db="EMBL/GenBank/DDBJ databases">
        <authorList>
            <person name="Lavstsen T."/>
            <person name="Jespersen J.S."/>
        </authorList>
    </citation>
    <scope>NUCLEOTIDE SEQUENCE [LARGE SCALE GENOMIC DNA]</scope>
    <source>
        <strain evidence="2 3">B7-9</strain>
    </source>
</reference>
<dbReference type="InterPro" id="IPR022742">
    <property type="entry name" value="Hydrolase_4"/>
</dbReference>
<comment type="caution">
    <text evidence="2">The sequence shown here is derived from an EMBL/GenBank/DDBJ whole genome shotgun (WGS) entry which is preliminary data.</text>
</comment>
<sequence length="343" mass="36352">MEAFIAPIWRVSRLVLIGLGIYLTLALALVATNLPTAAAQPADLDLSALEGTGTTAVPVLQFYTTRDGTQLAFRLYESNAEADTVLLLLHGSAWHSLQFAPLAGAISEQGLAHVVTPDLRGHGFTPTRRGDVDYIGQFEDDLADLIERAQTRFPGARVVVGGHSLGGGLAVRFAGGPHGTLADGYVLLAPFLKHDAPTTRPNAGGWARPLVRRIVGLSMLNAFGLTQLNHLTVIQFAMPETVLAGPLGASVTTAYSYRLNTAYAPRPNYGADLAAIRQPLLVIAGDADETFIAAQYEPTITAHTGTGSYIVLPGVTHIGLLTDEGAKAALRNWLEAFNASDRP</sequence>
<dbReference type="GO" id="GO:0016020">
    <property type="term" value="C:membrane"/>
    <property type="evidence" value="ECO:0007669"/>
    <property type="project" value="TreeGrafter"/>
</dbReference>
<dbReference type="InterPro" id="IPR050266">
    <property type="entry name" value="AB_hydrolase_sf"/>
</dbReference>
<dbReference type="SUPFAM" id="SSF53474">
    <property type="entry name" value="alpha/beta-Hydrolases"/>
    <property type="match status" value="1"/>
</dbReference>
<gene>
    <name evidence="2" type="ORF">A9Q02_10490</name>
</gene>
<dbReference type="AlphaFoldDB" id="A0A2H3KPS2"/>